<protein>
    <submittedName>
        <fullName evidence="2">Uncharacterized protein</fullName>
    </submittedName>
</protein>
<evidence type="ECO:0000256" key="1">
    <source>
        <dbReference type="SAM" id="SignalP"/>
    </source>
</evidence>
<sequence length="240" mass="26406">MRIWPTICLASSAMAFFPRLPGLAPKGSLGGIPKLFEDGGMEFGRRTGLIKPGNGEWPVYKTVPTYDPAFNLTEANWVGHCIAQWCDTDEFLNPHYGRIACRTPSDRPGGGALAFICNQGAKARCSRVQIGKVMYTLQEKTGFYSGYIDLHTGPAIHMIIGFDTYCDGDACGVARNPMWAACENPQARHREPMQLDIEITAEDVYGKQEKEEYMGITWVDKPTPTLTGPSVSYSTVTPSI</sequence>
<keyword evidence="3" id="KW-1185">Reference proteome</keyword>
<keyword evidence="1" id="KW-0732">Signal</keyword>
<evidence type="ECO:0000313" key="3">
    <source>
        <dbReference type="Proteomes" id="UP001174936"/>
    </source>
</evidence>
<gene>
    <name evidence="2" type="ORF">B0T16DRAFT_389045</name>
</gene>
<name>A0AA39YD94_9PEZI</name>
<dbReference type="Proteomes" id="UP001174936">
    <property type="component" value="Unassembled WGS sequence"/>
</dbReference>
<dbReference type="AlphaFoldDB" id="A0AA39YD94"/>
<reference evidence="2" key="1">
    <citation type="submission" date="2023-06" db="EMBL/GenBank/DDBJ databases">
        <title>Genome-scale phylogeny and comparative genomics of the fungal order Sordariales.</title>
        <authorList>
            <consortium name="Lawrence Berkeley National Laboratory"/>
            <person name="Hensen N."/>
            <person name="Bonometti L."/>
            <person name="Westerberg I."/>
            <person name="Brannstrom I.O."/>
            <person name="Guillou S."/>
            <person name="Cros-Aarteil S."/>
            <person name="Calhoun S."/>
            <person name="Haridas S."/>
            <person name="Kuo A."/>
            <person name="Mondo S."/>
            <person name="Pangilinan J."/>
            <person name="Riley R."/>
            <person name="Labutti K."/>
            <person name="Andreopoulos B."/>
            <person name="Lipzen A."/>
            <person name="Chen C."/>
            <person name="Yanf M."/>
            <person name="Daum C."/>
            <person name="Ng V."/>
            <person name="Clum A."/>
            <person name="Steindorff A."/>
            <person name="Ohm R."/>
            <person name="Martin F."/>
            <person name="Silar P."/>
            <person name="Natvig D."/>
            <person name="Lalanne C."/>
            <person name="Gautier V."/>
            <person name="Ament-Velasquez S.L."/>
            <person name="Kruys A."/>
            <person name="Hutchinson M.I."/>
            <person name="Powell A.J."/>
            <person name="Barry K."/>
            <person name="Miller A.N."/>
            <person name="Grigoriev I.V."/>
            <person name="Debuchy R."/>
            <person name="Gladieux P."/>
            <person name="Thoren M.H."/>
            <person name="Johannesson H."/>
        </authorList>
    </citation>
    <scope>NUCLEOTIDE SEQUENCE</scope>
    <source>
        <strain evidence="2">SMH2532-1</strain>
    </source>
</reference>
<evidence type="ECO:0000313" key="2">
    <source>
        <dbReference type="EMBL" id="KAK0648885.1"/>
    </source>
</evidence>
<organism evidence="2 3">
    <name type="scientific">Cercophora newfieldiana</name>
    <dbReference type="NCBI Taxonomy" id="92897"/>
    <lineage>
        <taxon>Eukaryota</taxon>
        <taxon>Fungi</taxon>
        <taxon>Dikarya</taxon>
        <taxon>Ascomycota</taxon>
        <taxon>Pezizomycotina</taxon>
        <taxon>Sordariomycetes</taxon>
        <taxon>Sordariomycetidae</taxon>
        <taxon>Sordariales</taxon>
        <taxon>Lasiosphaeriaceae</taxon>
        <taxon>Cercophora</taxon>
    </lineage>
</organism>
<feature type="signal peptide" evidence="1">
    <location>
        <begin position="1"/>
        <end position="15"/>
    </location>
</feature>
<comment type="caution">
    <text evidence="2">The sequence shown here is derived from an EMBL/GenBank/DDBJ whole genome shotgun (WGS) entry which is preliminary data.</text>
</comment>
<dbReference type="EMBL" id="JAULSV010000003">
    <property type="protein sequence ID" value="KAK0648885.1"/>
    <property type="molecule type" value="Genomic_DNA"/>
</dbReference>
<feature type="chain" id="PRO_5041320039" evidence="1">
    <location>
        <begin position="16"/>
        <end position="240"/>
    </location>
</feature>
<accession>A0AA39YD94</accession>
<proteinExistence type="predicted"/>